<feature type="region of interest" description="N-terminal hotdog fold" evidence="5">
    <location>
        <begin position="2176"/>
        <end position="2305"/>
    </location>
</feature>
<dbReference type="GO" id="GO:0005737">
    <property type="term" value="C:cytoplasm"/>
    <property type="evidence" value="ECO:0007669"/>
    <property type="project" value="TreeGrafter"/>
</dbReference>
<dbReference type="SUPFAM" id="SSF53901">
    <property type="entry name" value="Thiolase-like"/>
    <property type="match status" value="1"/>
</dbReference>
<dbReference type="Pfam" id="PF14765">
    <property type="entry name" value="PS-DH"/>
    <property type="match status" value="1"/>
</dbReference>
<dbReference type="RefSeq" id="WP_072782042.1">
    <property type="nucleotide sequence ID" value="NZ_FRCX01000002.1"/>
</dbReference>
<evidence type="ECO:0000313" key="10">
    <source>
        <dbReference type="Proteomes" id="UP000184339"/>
    </source>
</evidence>
<dbReference type="InterPro" id="IPR016039">
    <property type="entry name" value="Thiolase-like"/>
</dbReference>
<dbReference type="InterPro" id="IPR010071">
    <property type="entry name" value="AA_adenyl_dom"/>
</dbReference>
<feature type="domain" description="PKS/mFAS DH" evidence="8">
    <location>
        <begin position="2176"/>
        <end position="2457"/>
    </location>
</feature>
<dbReference type="GO" id="GO:0071770">
    <property type="term" value="P:DIM/DIP cell wall layer assembly"/>
    <property type="evidence" value="ECO:0007669"/>
    <property type="project" value="TreeGrafter"/>
</dbReference>
<feature type="domain" description="Ketosynthase family 3 (KS3)" evidence="7">
    <location>
        <begin position="1569"/>
        <end position="2006"/>
    </location>
</feature>
<keyword evidence="10" id="KW-1185">Reference proteome</keyword>
<reference evidence="10" key="1">
    <citation type="submission" date="2016-11" db="EMBL/GenBank/DDBJ databases">
        <authorList>
            <person name="Varghese N."/>
            <person name="Submissions S."/>
        </authorList>
    </citation>
    <scope>NUCLEOTIDE SEQUENCE [LARGE SCALE GENOMIC DNA]</scope>
    <source>
        <strain evidence="10">Sac-22</strain>
    </source>
</reference>
<dbReference type="InterPro" id="IPR020841">
    <property type="entry name" value="PKS_Beta-ketoAc_synthase_dom"/>
</dbReference>
<evidence type="ECO:0000256" key="2">
    <source>
        <dbReference type="ARBA" id="ARBA00022553"/>
    </source>
</evidence>
<dbReference type="Pfam" id="PF00109">
    <property type="entry name" value="ketoacyl-synt"/>
    <property type="match status" value="1"/>
</dbReference>
<name>A0A1M7KXS4_9BURK</name>
<dbReference type="STRING" id="551987.SAMN05192549_102275"/>
<dbReference type="InterPro" id="IPR049900">
    <property type="entry name" value="PKS_mFAS_DH"/>
</dbReference>
<dbReference type="FunFam" id="3.40.50.12780:FF:000012">
    <property type="entry name" value="Non-ribosomal peptide synthetase"/>
    <property type="match status" value="1"/>
</dbReference>
<dbReference type="PROSITE" id="PS00455">
    <property type="entry name" value="AMP_BINDING"/>
    <property type="match status" value="1"/>
</dbReference>
<evidence type="ECO:0000313" key="9">
    <source>
        <dbReference type="EMBL" id="SHM70457.1"/>
    </source>
</evidence>
<dbReference type="InterPro" id="IPR025110">
    <property type="entry name" value="AMP-bd_C"/>
</dbReference>
<dbReference type="GO" id="GO:0031177">
    <property type="term" value="F:phosphopantetheine binding"/>
    <property type="evidence" value="ECO:0007669"/>
    <property type="project" value="InterPro"/>
</dbReference>
<dbReference type="SUPFAM" id="SSF51735">
    <property type="entry name" value="NAD(P)-binding Rossmann-fold domains"/>
    <property type="match status" value="1"/>
</dbReference>
<dbReference type="SMART" id="SM00826">
    <property type="entry name" value="PKS_DH"/>
    <property type="match status" value="1"/>
</dbReference>
<dbReference type="Gene3D" id="3.40.47.10">
    <property type="match status" value="1"/>
</dbReference>
<dbReference type="InterPro" id="IPR014030">
    <property type="entry name" value="Ketoacyl_synth_N"/>
</dbReference>
<dbReference type="Gene3D" id="3.30.559.10">
    <property type="entry name" value="Chloramphenicol acetyltransferase-like domain"/>
    <property type="match status" value="2"/>
</dbReference>
<dbReference type="CDD" id="cd00833">
    <property type="entry name" value="PKS"/>
    <property type="match status" value="1"/>
</dbReference>
<dbReference type="InterPro" id="IPR045851">
    <property type="entry name" value="AMP-bd_C_sf"/>
</dbReference>
<dbReference type="InterPro" id="IPR013968">
    <property type="entry name" value="PKS_KR"/>
</dbReference>
<dbReference type="NCBIfam" id="TIGR01733">
    <property type="entry name" value="AA-adenyl-dom"/>
    <property type="match status" value="1"/>
</dbReference>
<dbReference type="Pfam" id="PF16197">
    <property type="entry name" value="KAsynt_C_assoc"/>
    <property type="match status" value="1"/>
</dbReference>
<dbReference type="InterPro" id="IPR018201">
    <property type="entry name" value="Ketoacyl_synth_AS"/>
</dbReference>
<dbReference type="InterPro" id="IPR049551">
    <property type="entry name" value="PKS_DH_C"/>
</dbReference>
<gene>
    <name evidence="9" type="ORF">SAMN05192549_102275</name>
</gene>
<dbReference type="Proteomes" id="UP000184339">
    <property type="component" value="Unassembled WGS sequence"/>
</dbReference>
<keyword evidence="3" id="KW-0808">Transferase</keyword>
<dbReference type="PROSITE" id="PS52019">
    <property type="entry name" value="PKS_MFAS_DH"/>
    <property type="match status" value="1"/>
</dbReference>
<evidence type="ECO:0000256" key="4">
    <source>
        <dbReference type="ARBA" id="ARBA00054155"/>
    </source>
</evidence>
<dbReference type="Gene3D" id="3.30.300.30">
    <property type="match status" value="1"/>
</dbReference>
<dbReference type="Pfam" id="PF00550">
    <property type="entry name" value="PP-binding"/>
    <property type="match status" value="1"/>
</dbReference>
<dbReference type="GO" id="GO:0004315">
    <property type="term" value="F:3-oxoacyl-[acyl-carrier-protein] synthase activity"/>
    <property type="evidence" value="ECO:0007669"/>
    <property type="project" value="InterPro"/>
</dbReference>
<dbReference type="CDD" id="cd05930">
    <property type="entry name" value="A_NRPS"/>
    <property type="match status" value="1"/>
</dbReference>
<dbReference type="InterPro" id="IPR001242">
    <property type="entry name" value="Condensation_dom"/>
</dbReference>
<dbReference type="Gene3D" id="1.10.1240.100">
    <property type="match status" value="1"/>
</dbReference>
<dbReference type="FunFam" id="3.40.47.10:FF:000019">
    <property type="entry name" value="Polyketide synthase type I"/>
    <property type="match status" value="1"/>
</dbReference>
<dbReference type="CDD" id="cd08953">
    <property type="entry name" value="KR_2_SDR_x"/>
    <property type="match status" value="1"/>
</dbReference>
<proteinExistence type="predicted"/>
<dbReference type="GO" id="GO:0005886">
    <property type="term" value="C:plasma membrane"/>
    <property type="evidence" value="ECO:0007669"/>
    <property type="project" value="TreeGrafter"/>
</dbReference>
<dbReference type="Gene3D" id="3.40.50.720">
    <property type="entry name" value="NAD(P)-binding Rossmann-like Domain"/>
    <property type="match status" value="1"/>
</dbReference>
<organism evidence="9 10">
    <name type="scientific">Duganella sacchari</name>
    <dbReference type="NCBI Taxonomy" id="551987"/>
    <lineage>
        <taxon>Bacteria</taxon>
        <taxon>Pseudomonadati</taxon>
        <taxon>Pseudomonadota</taxon>
        <taxon>Betaproteobacteria</taxon>
        <taxon>Burkholderiales</taxon>
        <taxon>Oxalobacteraceae</taxon>
        <taxon>Telluria group</taxon>
        <taxon>Duganella</taxon>
    </lineage>
</organism>
<dbReference type="Pfam" id="PF00501">
    <property type="entry name" value="AMP-binding"/>
    <property type="match status" value="1"/>
</dbReference>
<protein>
    <submittedName>
        <fullName evidence="9">Polyketide synthase PksJ</fullName>
    </submittedName>
</protein>
<dbReference type="InterPro" id="IPR014031">
    <property type="entry name" value="Ketoacyl_synth_C"/>
</dbReference>
<dbReference type="SMART" id="SM00822">
    <property type="entry name" value="PKS_KR"/>
    <property type="match status" value="1"/>
</dbReference>
<dbReference type="OrthoDB" id="8566036at2"/>
<dbReference type="InterPro" id="IPR020806">
    <property type="entry name" value="PKS_PP-bd"/>
</dbReference>
<dbReference type="InterPro" id="IPR036736">
    <property type="entry name" value="ACP-like_sf"/>
</dbReference>
<keyword evidence="2" id="KW-0597">Phosphoprotein</keyword>
<dbReference type="InterPro" id="IPR020807">
    <property type="entry name" value="PKS_DH"/>
</dbReference>
<dbReference type="Pfam" id="PF08659">
    <property type="entry name" value="KR"/>
    <property type="match status" value="1"/>
</dbReference>
<dbReference type="FunFam" id="3.30.559.10:FF:000023">
    <property type="entry name" value="Non-ribosomal peptide synthetase"/>
    <property type="match status" value="1"/>
</dbReference>
<dbReference type="InterPro" id="IPR023213">
    <property type="entry name" value="CAT-like_dom_sf"/>
</dbReference>
<dbReference type="InterPro" id="IPR036291">
    <property type="entry name" value="NAD(P)-bd_dom_sf"/>
</dbReference>
<dbReference type="InterPro" id="IPR020845">
    <property type="entry name" value="AMP-binding_CS"/>
</dbReference>
<dbReference type="PROSITE" id="PS00606">
    <property type="entry name" value="KS3_1"/>
    <property type="match status" value="1"/>
</dbReference>
<accession>A0A1M7KXS4</accession>
<dbReference type="PROSITE" id="PS50075">
    <property type="entry name" value="CARRIER"/>
    <property type="match status" value="1"/>
</dbReference>
<dbReference type="Gene3D" id="3.30.559.30">
    <property type="entry name" value="Nonribosomal peptide synthetase, condensation domain"/>
    <property type="match status" value="2"/>
</dbReference>
<dbReference type="SUPFAM" id="SSF47336">
    <property type="entry name" value="ACP-like"/>
    <property type="match status" value="1"/>
</dbReference>
<dbReference type="InterPro" id="IPR009081">
    <property type="entry name" value="PP-bd_ACP"/>
</dbReference>
<dbReference type="PANTHER" id="PTHR43775">
    <property type="entry name" value="FATTY ACID SYNTHASE"/>
    <property type="match status" value="1"/>
</dbReference>
<evidence type="ECO:0000259" key="6">
    <source>
        <dbReference type="PROSITE" id="PS50075"/>
    </source>
</evidence>
<dbReference type="SUPFAM" id="SSF56801">
    <property type="entry name" value="Acetyl-CoA synthetase-like"/>
    <property type="match status" value="1"/>
</dbReference>
<dbReference type="EMBL" id="FRCX01000002">
    <property type="protein sequence ID" value="SHM70457.1"/>
    <property type="molecule type" value="Genomic_DNA"/>
</dbReference>
<evidence type="ECO:0000259" key="8">
    <source>
        <dbReference type="PROSITE" id="PS52019"/>
    </source>
</evidence>
<sequence>MQIDDFKNLTLADKKRVLAQMQAQAAEQRHPTLVRDDRAADQPFPLTDLQGAYLAAKSNPVRLDRAGCHVYLEFDVAGLDTARLERAWHAVAAAHPMIRAEVMSNGSQRIHRSRALPAFVCEDHTSEAAAEQGAQRVRQQLSHKLYRAGDWPLYEIRITRGPQANSRVHVSMDSWIVDAKSADLIYREWRAAYDQPELRPEAPALEFRDFVHSMEAFKTSAGYARCLNYWQERLRDCPDGPALPYTAAMRQGPAQENNRQRLSWRLPAPAYAALQSALTDRKLSSTAGVLTLFCEALRGWSEQARFGLILTMQNRPPIHADLARVVGPFTSTALFDADVAPGQSVAERAQSYSQQLLAAMNHGYVSAMAALRSLGPDRPARSFPIVFTSLLGAAQSSQEPSWSQSVGYGVAQTPDTALHCQLRDIDGELEVTFDCVPSWFADGFLEQFRNGFDALLRRAGSDTACWESASATLIAAPQLPSPTVSAAVQHSVPMTTLQRGYLAERMRQPGSAAGYITRSFAFERLDVDAMQTALAGLLKDHPMLSAVAGQRGSFECADAVASYRIPVTPLGNEAPDLAAQHAQLLRECYAERQWPALRLHMMTRADGSGYLSTVLDMMAFDGHSSWLFYDELFRRYSGQGGRPESPLWKPWLVARGSHTDLPVQSQYWRQRFSALAAGPVLPAADGSGTERWSHTIQNSAALEQLADQHRVSVEALLLAAMASVLSFDRAPMAIGVVDYGLRYPESTYGFGDATRFAWAETAQPQHQNVLELARQLEAQLQHDRFHALADPFAGLRSVLAEGGELRQRSAVLTNCLDAPQPHWPGITVLDAASDTPGVDLDNLVHRSPQGIVLCWTVRRSCDLTRLSASFAAYCAALDQLTINADALQAAVAMPLDKAAQGRIAQLAQWNATDRDYDRQVCVHTLIERQAQATPYAVALVGDDQVLTYQELDRRANRLANYLQQQGVRNGDLVAVMQSRSHELIATLLAILKCGAAFIPLNVEDPQQRLERVLDQAQARFVVSTCAHYGRFTDNRRRVLLIDADSATIEQLSASFTPAQPVQAEDRAYIIFTSGSTGTPKGVVVRHRPVINLIEWAAREFGFNPSDRVLFVNPLSFDLAIFDLFGMLAYGASIRIVNDADRTNALAVAQYLRDEPITFWNSAPAYLQMVLPFLKANANGSAVLPRLRIVFLSGDWIPLAMPDATRALAPQAQIISLGGATEATVWSNFYPVGALDPAWRSIPYGRPIQNSRYYVLDEQLAPLPVGEAGDLYIGGECLSDGYINEQELTARAFIPDPLHEKAGMLMYRTGDRARFFADGNIEFLGRIDQQVKLRGYRVELGEVEAALEGCGLVRAVAVVRNDAGGQRLVGFASASDKVAAGELRDEGMWQQLKARLPAYMVPSQIIVLPALPITPNGKVDRKRLGQDTFDSLTAGAVSAAEEVSAAPASAAAPQDPRQLEEKLAQWLCAGVVEVFGAELGSVSLDDNLGYLGFNSLHYTLLAAKLANELQVALNPALFFRYTSVAEILEYLLREHAAQLTQALMPAVVEVIAPAPVSIAQEPKTAERAAVGAIAIIGMAGVMPQAADLQAFWSNLQDARDCSTVIPADRWDWRAVHGDPHGPGNYTNVHRAAFMDDVASFDASFFSIAPREAELMDPRQRMLLEAVWACLENGGQRPGALRGSQTGLFIGATGDEYATLSLQPGREIDRFTLSGVSRTILSNRISYLFDWHGPSEVVDTACSSSLVAVHNAVRALQNGDCSLAIAGGVNIMIDPVPHVCLSKIGMLAADGRCKTFDARADGYARGEGIGLVLLKPLEDAIRDGDPIHAVLRGTAVNHGGRASALSAPNPAAQVQVISNAIRAAGIDSGQLGYMEAHGTGTALGDPIEVEALKETFATLRQQAGLAPVTAGSVALSSVKPNVGHLEAAAGIAGMLKAVMCVKHGVLPATLHLEQLNPNIELEGSPFYIVRQTADWKRVMDASGTPVRRAAGISSFGFGGVNAHVIIEEYQPAAPAIAEDNTLWPVPLSAQTEAQLRDMALDLAAYIDRSTPGSLRLCDVAYTLQTARDSMQERLLLAVSSLDQLSALLRTFVNGAPLPANVWRGMAKTAPMRPAKAGSARTAPPRAFIANDDIEIKALLNEAGQLWNQHGAAAWPWAGTAPQDARRIALPGYRFARTHYWLPAMSSSAAPVAQAAIVPSMKADGVIALAADAAVLRQHDIGGQGVLPAAAYLAILRQTALATANTTDWIGFGDIVWMQPYTATGGGRLKLEWNTTAQNRIRCILVSEQPDQRIEHCNAELLAPASRPAEAAPLHSGEGMQQLPQDGCYRLFEQGGMRLGPLYRTVRHLAWNDSSAVAQLGCVAGADADARWMLTLDGALQAMALHQQLLRPGSPPSVPFHIRRLYLAADCPQQSVVHLQISATSARLPKYEAQLLDTEGRAIGRIEACAGKAINIAAAQPIQPAHHYVPHWQVVPAGAAAAVSQVLLLSDSPLHPAALPVGWSSAQRQNGIQSSDESAWSALLTTAGTPPAVILLDYRNWSSNGDGAGGIAPSANGEPLYQAFDEAFALARAAMRSRLRQPLTVIAITGPQSGPHSAAVQALGSFGRAVSSESPKIRFCAVELHEATNYMADKAAMAAMVSQIQARSAGANRPVNYRYDARNSQLSAASLQPVAIPSAGRAALPEGSVVLVSGGAGGIGRLVASFLLARGCRVALLGRTAENEARQQMRTGGLPDHANCRYLQADVADATQVAQAVAQVRTEWGPIRAVFHAAGSRADGLLLRKDAAGKRAALEAKVSGALVLDHATRNEPLDYFVCFSSLAAYMGPVGQTDYAYANAFLNSFSQARNQQMREGRRSGLSYAVGWPLWRDGGMRMDDKEREYILQLHGMEELATDAAMQCLFGILGGTHDNIALAVGDKDKIDRALLGNPADA</sequence>
<dbReference type="InterPro" id="IPR042104">
    <property type="entry name" value="PKS_dehydratase_sf"/>
</dbReference>
<dbReference type="GO" id="GO:0004312">
    <property type="term" value="F:fatty acid synthase activity"/>
    <property type="evidence" value="ECO:0007669"/>
    <property type="project" value="TreeGrafter"/>
</dbReference>
<dbReference type="Gene3D" id="3.40.50.980">
    <property type="match status" value="2"/>
</dbReference>
<feature type="region of interest" description="C-terminal hotdog fold" evidence="5">
    <location>
        <begin position="2317"/>
        <end position="2457"/>
    </location>
</feature>
<feature type="active site" description="Proton acceptor; for dehydratase activity" evidence="5">
    <location>
        <position position="2216"/>
    </location>
</feature>
<dbReference type="InterPro" id="IPR000873">
    <property type="entry name" value="AMP-dep_synth/lig_dom"/>
</dbReference>
<dbReference type="SMART" id="SM00825">
    <property type="entry name" value="PKS_KS"/>
    <property type="match status" value="1"/>
</dbReference>
<dbReference type="InterPro" id="IPR050091">
    <property type="entry name" value="PKS_NRPS_Biosynth_Enz"/>
</dbReference>
<evidence type="ECO:0000256" key="5">
    <source>
        <dbReference type="PROSITE-ProRule" id="PRU01363"/>
    </source>
</evidence>
<dbReference type="Pfam" id="PF02801">
    <property type="entry name" value="Ketoacyl-synt_C"/>
    <property type="match status" value="1"/>
</dbReference>
<feature type="domain" description="Carrier" evidence="6">
    <location>
        <begin position="1457"/>
        <end position="1534"/>
    </location>
</feature>
<evidence type="ECO:0000259" key="7">
    <source>
        <dbReference type="PROSITE" id="PS52004"/>
    </source>
</evidence>
<dbReference type="Pfam" id="PF00668">
    <property type="entry name" value="Condensation"/>
    <property type="match status" value="1"/>
</dbReference>
<dbReference type="GO" id="GO:0006633">
    <property type="term" value="P:fatty acid biosynthetic process"/>
    <property type="evidence" value="ECO:0007669"/>
    <property type="project" value="InterPro"/>
</dbReference>
<dbReference type="FunFam" id="3.40.50.980:FF:000001">
    <property type="entry name" value="Non-ribosomal peptide synthetase"/>
    <property type="match status" value="1"/>
</dbReference>
<evidence type="ECO:0000256" key="1">
    <source>
        <dbReference type="ARBA" id="ARBA00022450"/>
    </source>
</evidence>
<dbReference type="InterPro" id="IPR057326">
    <property type="entry name" value="KR_dom"/>
</dbReference>
<dbReference type="Pfam" id="PF13193">
    <property type="entry name" value="AMP-binding_C"/>
    <property type="match status" value="1"/>
</dbReference>
<dbReference type="SMART" id="SM00823">
    <property type="entry name" value="PKS_PP"/>
    <property type="match status" value="1"/>
</dbReference>
<dbReference type="SUPFAM" id="SSF52777">
    <property type="entry name" value="CoA-dependent acyltransferases"/>
    <property type="match status" value="4"/>
</dbReference>
<dbReference type="Gene3D" id="2.30.38.10">
    <property type="entry name" value="Luciferase, Domain 3"/>
    <property type="match status" value="1"/>
</dbReference>
<evidence type="ECO:0000256" key="3">
    <source>
        <dbReference type="ARBA" id="ARBA00022679"/>
    </source>
</evidence>
<dbReference type="Gene3D" id="3.10.129.110">
    <property type="entry name" value="Polyketide synthase dehydratase"/>
    <property type="match status" value="1"/>
</dbReference>
<comment type="function">
    <text evidence="4">Involved in production of the polyketide antibiotic thailandamide.</text>
</comment>
<dbReference type="PROSITE" id="PS52004">
    <property type="entry name" value="KS3_2"/>
    <property type="match status" value="1"/>
</dbReference>
<dbReference type="PANTHER" id="PTHR43775:SF37">
    <property type="entry name" value="SI:DKEY-61P9.11"/>
    <property type="match status" value="1"/>
</dbReference>
<feature type="active site" description="Proton donor; for dehydratase activity" evidence="5">
    <location>
        <position position="2374"/>
    </location>
</feature>
<keyword evidence="1" id="KW-0596">Phosphopantetheine</keyword>
<dbReference type="Gene3D" id="1.10.1200.10">
    <property type="entry name" value="ACP-like"/>
    <property type="match status" value="1"/>
</dbReference>
<dbReference type="InterPro" id="IPR032821">
    <property type="entry name" value="PKS_assoc"/>
</dbReference>